<feature type="region of interest" description="Disordered" evidence="1">
    <location>
        <begin position="65"/>
        <end position="89"/>
    </location>
</feature>
<protein>
    <submittedName>
        <fullName evidence="3">Chromosome 9 SCAF14710, whole genome shotgun sequence</fullName>
    </submittedName>
</protein>
<evidence type="ECO:0000259" key="2">
    <source>
        <dbReference type="PROSITE" id="PS50888"/>
    </source>
</evidence>
<dbReference type="PROSITE" id="PS50888">
    <property type="entry name" value="BHLH"/>
    <property type="match status" value="1"/>
</dbReference>
<reference evidence="3" key="2">
    <citation type="submission" date="2004-02" db="EMBL/GenBank/DDBJ databases">
        <authorList>
            <consortium name="Genoscope"/>
            <consortium name="Whitehead Institute Centre for Genome Research"/>
        </authorList>
    </citation>
    <scope>NUCLEOTIDE SEQUENCE</scope>
</reference>
<dbReference type="OrthoDB" id="6085656at2759"/>
<organism evidence="3">
    <name type="scientific">Tetraodon nigroviridis</name>
    <name type="common">Spotted green pufferfish</name>
    <name type="synonym">Chelonodon nigroviridis</name>
    <dbReference type="NCBI Taxonomy" id="99883"/>
    <lineage>
        <taxon>Eukaryota</taxon>
        <taxon>Metazoa</taxon>
        <taxon>Chordata</taxon>
        <taxon>Craniata</taxon>
        <taxon>Vertebrata</taxon>
        <taxon>Euteleostomi</taxon>
        <taxon>Actinopterygii</taxon>
        <taxon>Neopterygii</taxon>
        <taxon>Teleostei</taxon>
        <taxon>Neoteleostei</taxon>
        <taxon>Acanthomorphata</taxon>
        <taxon>Eupercaria</taxon>
        <taxon>Tetraodontiformes</taxon>
        <taxon>Tetradontoidea</taxon>
        <taxon>Tetraodontidae</taxon>
        <taxon>Tetraodon</taxon>
    </lineage>
</organism>
<accession>Q4S832</accession>
<evidence type="ECO:0000256" key="1">
    <source>
        <dbReference type="SAM" id="MobiDB-lite"/>
    </source>
</evidence>
<evidence type="ECO:0000313" key="3">
    <source>
        <dbReference type="EMBL" id="CAG03200.1"/>
    </source>
</evidence>
<dbReference type="EMBL" id="CAAE01014710">
    <property type="protein sequence ID" value="CAG03200.1"/>
    <property type="molecule type" value="Genomic_DNA"/>
</dbReference>
<dbReference type="InterPro" id="IPR036638">
    <property type="entry name" value="HLH_DNA-bd_sf"/>
</dbReference>
<reference evidence="3" key="1">
    <citation type="journal article" date="2004" name="Nature">
        <title>Genome duplication in the teleost fish Tetraodon nigroviridis reveals the early vertebrate proto-karyotype.</title>
        <authorList>
            <person name="Jaillon O."/>
            <person name="Aury J.-M."/>
            <person name="Brunet F."/>
            <person name="Petit J.-L."/>
            <person name="Stange-Thomann N."/>
            <person name="Mauceli E."/>
            <person name="Bouneau L."/>
            <person name="Fischer C."/>
            <person name="Ozouf-Costaz C."/>
            <person name="Bernot A."/>
            <person name="Nicaud S."/>
            <person name="Jaffe D."/>
            <person name="Fisher S."/>
            <person name="Lutfalla G."/>
            <person name="Dossat C."/>
            <person name="Segurens B."/>
            <person name="Dasilva C."/>
            <person name="Salanoubat M."/>
            <person name="Levy M."/>
            <person name="Boudet N."/>
            <person name="Castellano S."/>
            <person name="Anthouard V."/>
            <person name="Jubin C."/>
            <person name="Castelli V."/>
            <person name="Katinka M."/>
            <person name="Vacherie B."/>
            <person name="Biemont C."/>
            <person name="Skalli Z."/>
            <person name="Cattolico L."/>
            <person name="Poulain J."/>
            <person name="De Berardinis V."/>
            <person name="Cruaud C."/>
            <person name="Duprat S."/>
            <person name="Brottier P."/>
            <person name="Coutanceau J.-P."/>
            <person name="Gouzy J."/>
            <person name="Parra G."/>
            <person name="Lardier G."/>
            <person name="Chapple C."/>
            <person name="McKernan K.J."/>
            <person name="McEwan P."/>
            <person name="Bosak S."/>
            <person name="Kellis M."/>
            <person name="Volff J.-N."/>
            <person name="Guigo R."/>
            <person name="Zody M.C."/>
            <person name="Mesirov J."/>
            <person name="Lindblad-Toh K."/>
            <person name="Birren B."/>
            <person name="Nusbaum C."/>
            <person name="Kahn D."/>
            <person name="Robinson-Rechavi M."/>
            <person name="Laudet V."/>
            <person name="Schachter V."/>
            <person name="Quetier F."/>
            <person name="Saurin W."/>
            <person name="Scarpelli C."/>
            <person name="Wincker P."/>
            <person name="Lander E.S."/>
            <person name="Weissenbach J."/>
            <person name="Roest Crollius H."/>
        </authorList>
    </citation>
    <scope>NUCLEOTIDE SEQUENCE [LARGE SCALE GENOMIC DNA]</scope>
</reference>
<sequence length="89" mass="9882">KVSKPLMEKKRRARINKCLDQLKSLLESYYSSSVSIRQSINVTFNVGISFNQFLIIYFPLSDPKAQAGESGHSGAHGEPPQTPAEDSEL</sequence>
<gene>
    <name evidence="3" type="ORF">GSTENG00022532001</name>
</gene>
<dbReference type="KEGG" id="tng:GSTEN00022532G001"/>
<dbReference type="AlphaFoldDB" id="Q4S832"/>
<feature type="non-terminal residue" evidence="3">
    <location>
        <position position="1"/>
    </location>
</feature>
<dbReference type="GO" id="GO:0046983">
    <property type="term" value="F:protein dimerization activity"/>
    <property type="evidence" value="ECO:0007669"/>
    <property type="project" value="InterPro"/>
</dbReference>
<dbReference type="Gene3D" id="4.10.280.10">
    <property type="entry name" value="Helix-loop-helix DNA-binding domain"/>
    <property type="match status" value="1"/>
</dbReference>
<feature type="domain" description="BHLH" evidence="2">
    <location>
        <begin position="1"/>
        <end position="54"/>
    </location>
</feature>
<proteinExistence type="predicted"/>
<dbReference type="Pfam" id="PF00010">
    <property type="entry name" value="HLH"/>
    <property type="match status" value="1"/>
</dbReference>
<name>Q4S832_TETNG</name>
<dbReference type="SUPFAM" id="SSF47459">
    <property type="entry name" value="HLH, helix-loop-helix DNA-binding domain"/>
    <property type="match status" value="1"/>
</dbReference>
<dbReference type="InterPro" id="IPR011598">
    <property type="entry name" value="bHLH_dom"/>
</dbReference>